<keyword evidence="4" id="KW-1185">Reference proteome</keyword>
<proteinExistence type="inferred from homology"/>
<dbReference type="CDD" id="cd00293">
    <property type="entry name" value="USP-like"/>
    <property type="match status" value="1"/>
</dbReference>
<dbReference type="Proteomes" id="UP000451233">
    <property type="component" value="Unassembled WGS sequence"/>
</dbReference>
<dbReference type="InterPro" id="IPR006016">
    <property type="entry name" value="UspA"/>
</dbReference>
<comment type="caution">
    <text evidence="3">The sequence shown here is derived from an EMBL/GenBank/DDBJ whole genome shotgun (WGS) entry which is preliminary data.</text>
</comment>
<dbReference type="Pfam" id="PF00582">
    <property type="entry name" value="Usp"/>
    <property type="match status" value="1"/>
</dbReference>
<accession>A0A7K1Y0V9</accession>
<evidence type="ECO:0000256" key="1">
    <source>
        <dbReference type="ARBA" id="ARBA00008791"/>
    </source>
</evidence>
<feature type="domain" description="UspA" evidence="2">
    <location>
        <begin position="1"/>
        <end position="142"/>
    </location>
</feature>
<gene>
    <name evidence="3" type="ORF">GS398_15655</name>
</gene>
<dbReference type="EMBL" id="WVHS01000003">
    <property type="protein sequence ID" value="MXV16737.1"/>
    <property type="molecule type" value="Genomic_DNA"/>
</dbReference>
<dbReference type="SUPFAM" id="SSF52402">
    <property type="entry name" value="Adenine nucleotide alpha hydrolases-like"/>
    <property type="match status" value="2"/>
</dbReference>
<organism evidence="3 4">
    <name type="scientific">Hufsiella ginkgonis</name>
    <dbReference type="NCBI Taxonomy" id="2695274"/>
    <lineage>
        <taxon>Bacteria</taxon>
        <taxon>Pseudomonadati</taxon>
        <taxon>Bacteroidota</taxon>
        <taxon>Sphingobacteriia</taxon>
        <taxon>Sphingobacteriales</taxon>
        <taxon>Sphingobacteriaceae</taxon>
        <taxon>Hufsiella</taxon>
    </lineage>
</organism>
<dbReference type="InterPro" id="IPR006015">
    <property type="entry name" value="Universal_stress_UspA"/>
</dbReference>
<protein>
    <submittedName>
        <fullName evidence="3">Universal stress protein</fullName>
    </submittedName>
</protein>
<dbReference type="PRINTS" id="PR01438">
    <property type="entry name" value="UNVRSLSTRESS"/>
</dbReference>
<dbReference type="AlphaFoldDB" id="A0A7K1Y0V9"/>
<comment type="similarity">
    <text evidence="1">Belongs to the universal stress protein A family.</text>
</comment>
<evidence type="ECO:0000313" key="3">
    <source>
        <dbReference type="EMBL" id="MXV16737.1"/>
    </source>
</evidence>
<evidence type="ECO:0000259" key="2">
    <source>
        <dbReference type="Pfam" id="PF00582"/>
    </source>
</evidence>
<dbReference type="Gene3D" id="3.40.50.12370">
    <property type="match status" value="1"/>
</dbReference>
<reference evidence="3 4" key="1">
    <citation type="submission" date="2019-11" db="EMBL/GenBank/DDBJ databases">
        <title>Pedobacter sp. HMF7056 Genome sequencing and assembly.</title>
        <authorList>
            <person name="Kang H."/>
            <person name="Kim H."/>
            <person name="Joh K."/>
        </authorList>
    </citation>
    <scope>NUCLEOTIDE SEQUENCE [LARGE SCALE GENOMIC DNA]</scope>
    <source>
        <strain evidence="3 4">HMF7056</strain>
    </source>
</reference>
<sequence>MKTLLVLIDFSAASVNAARYAVSLAGQLPACRVILYHPFVFEPLCEDEEFPVTLQVEDFYEESIGRLLELRCSLKPLLAEGRVIDCRTGQSPLADALPAIARQEQVDLVIAGGRGGEVSDRRVTGTAMADSLLDLPFPLLVVPPGCTYKPVSHAVFACELKGAEKIPVDQVRAAMESFRSKLHLLHVENVPPQADTGRNLLQQQLRLALKDLDPEFHFVYHRNVQDGILQFIDTEHTGLLIMIRKKHGFFYNLVQGSVTRKLSMHLSAPLLVLREKEPVPEVRVDAAVLPGLC</sequence>
<evidence type="ECO:0000313" key="4">
    <source>
        <dbReference type="Proteomes" id="UP000451233"/>
    </source>
</evidence>
<dbReference type="RefSeq" id="WP_160907712.1">
    <property type="nucleotide sequence ID" value="NZ_WVHS01000003.1"/>
</dbReference>
<name>A0A7K1Y0V9_9SPHI</name>